<keyword evidence="5 7" id="KW-1133">Transmembrane helix</keyword>
<comment type="caution">
    <text evidence="9">The sequence shown here is derived from an EMBL/GenBank/DDBJ whole genome shotgun (WGS) entry which is preliminary data.</text>
</comment>
<feature type="transmembrane region" description="Helical" evidence="7">
    <location>
        <begin position="192"/>
        <end position="211"/>
    </location>
</feature>
<dbReference type="SUPFAM" id="SSF161098">
    <property type="entry name" value="MetI-like"/>
    <property type="match status" value="1"/>
</dbReference>
<dbReference type="PANTHER" id="PTHR43163:SF6">
    <property type="entry name" value="DIPEPTIDE TRANSPORT SYSTEM PERMEASE PROTEIN DPPB-RELATED"/>
    <property type="match status" value="1"/>
</dbReference>
<dbReference type="Proteomes" id="UP000239203">
    <property type="component" value="Unassembled WGS sequence"/>
</dbReference>
<dbReference type="InterPro" id="IPR000515">
    <property type="entry name" value="MetI-like"/>
</dbReference>
<gene>
    <name evidence="9" type="ORF">CLV40_101606</name>
</gene>
<comment type="subcellular location">
    <subcellularLocation>
        <location evidence="1 7">Cell membrane</location>
        <topology evidence="1 7">Multi-pass membrane protein</topology>
    </subcellularLocation>
</comment>
<keyword evidence="10" id="KW-1185">Reference proteome</keyword>
<dbReference type="GO" id="GO:0071916">
    <property type="term" value="F:dipeptide transmembrane transporter activity"/>
    <property type="evidence" value="ECO:0007669"/>
    <property type="project" value="TreeGrafter"/>
</dbReference>
<dbReference type="Pfam" id="PF00528">
    <property type="entry name" value="BPD_transp_1"/>
    <property type="match status" value="1"/>
</dbReference>
<feature type="transmembrane region" description="Helical" evidence="7">
    <location>
        <begin position="292"/>
        <end position="318"/>
    </location>
</feature>
<evidence type="ECO:0000256" key="1">
    <source>
        <dbReference type="ARBA" id="ARBA00004651"/>
    </source>
</evidence>
<feature type="transmembrane region" description="Helical" evidence="7">
    <location>
        <begin position="121"/>
        <end position="142"/>
    </location>
</feature>
<keyword evidence="3" id="KW-1003">Cell membrane</keyword>
<dbReference type="InterPro" id="IPR035906">
    <property type="entry name" value="MetI-like_sf"/>
</dbReference>
<evidence type="ECO:0000256" key="5">
    <source>
        <dbReference type="ARBA" id="ARBA00022989"/>
    </source>
</evidence>
<dbReference type="Pfam" id="PF19300">
    <property type="entry name" value="BPD_transp_1_N"/>
    <property type="match status" value="1"/>
</dbReference>
<evidence type="ECO:0000256" key="3">
    <source>
        <dbReference type="ARBA" id="ARBA00022475"/>
    </source>
</evidence>
<protein>
    <submittedName>
        <fullName evidence="9">Peptide/nickel transport system permease protein</fullName>
    </submittedName>
</protein>
<sequence length="325" mass="34581">MTSLAIKSEPRRVSPAAVRVLRVVAVRLLGAVGVLVGAATATFFLIQAMPGSTTDVLLARTQASPAVRAQVIAEYRLDDSLFTQFFAYLGKLATGDFGTSFVLRRPVWDAIGTQLPRTLELVAATLVLTVVASVVLAVIGAGRRRWARSLFSGVEGLIVAVPPFWLGLVLLGVFSFSLHWFPAIGSSDFSGLVLPAIALAAHPVAVVTRVLREGLLRTLDEPFVLAARARGISEVALRARHVLRHAALPVTSLLGWITGSLIGGAVIIEIVFSRQGVGRLLLSAVQNKDMPLVIGVVLLAATVFVVVNALVDAAAWLLDPRTREH</sequence>
<evidence type="ECO:0000256" key="7">
    <source>
        <dbReference type="RuleBase" id="RU363032"/>
    </source>
</evidence>
<evidence type="ECO:0000313" key="10">
    <source>
        <dbReference type="Proteomes" id="UP000239203"/>
    </source>
</evidence>
<reference evidence="9 10" key="1">
    <citation type="submission" date="2018-02" db="EMBL/GenBank/DDBJ databases">
        <title>Genomic Encyclopedia of Archaeal and Bacterial Type Strains, Phase II (KMG-II): from individual species to whole genera.</title>
        <authorList>
            <person name="Goeker M."/>
        </authorList>
    </citation>
    <scope>NUCLEOTIDE SEQUENCE [LARGE SCALE GENOMIC DNA]</scope>
    <source>
        <strain evidence="9 10">YU 961-1</strain>
    </source>
</reference>
<dbReference type="RefSeq" id="WP_245930992.1">
    <property type="nucleotide sequence ID" value="NZ_CP154825.1"/>
</dbReference>
<keyword evidence="2 7" id="KW-0813">Transport</keyword>
<dbReference type="CDD" id="cd06261">
    <property type="entry name" value="TM_PBP2"/>
    <property type="match status" value="1"/>
</dbReference>
<feature type="transmembrane region" description="Helical" evidence="7">
    <location>
        <begin position="154"/>
        <end position="180"/>
    </location>
</feature>
<keyword evidence="6 7" id="KW-0472">Membrane</keyword>
<evidence type="ECO:0000256" key="4">
    <source>
        <dbReference type="ARBA" id="ARBA00022692"/>
    </source>
</evidence>
<dbReference type="PROSITE" id="PS50928">
    <property type="entry name" value="ABC_TM1"/>
    <property type="match status" value="1"/>
</dbReference>
<name>A0A2S6H1X9_9PSEU</name>
<evidence type="ECO:0000259" key="8">
    <source>
        <dbReference type="PROSITE" id="PS50928"/>
    </source>
</evidence>
<dbReference type="EMBL" id="PTIX01000001">
    <property type="protein sequence ID" value="PPK71416.1"/>
    <property type="molecule type" value="Genomic_DNA"/>
</dbReference>
<dbReference type="AlphaFoldDB" id="A0A2S6H1X9"/>
<feature type="domain" description="ABC transmembrane type-1" evidence="8">
    <location>
        <begin position="115"/>
        <end position="315"/>
    </location>
</feature>
<evidence type="ECO:0000256" key="2">
    <source>
        <dbReference type="ARBA" id="ARBA00022448"/>
    </source>
</evidence>
<dbReference type="Gene3D" id="1.10.3720.10">
    <property type="entry name" value="MetI-like"/>
    <property type="match status" value="1"/>
</dbReference>
<feature type="transmembrane region" description="Helical" evidence="7">
    <location>
        <begin position="20"/>
        <end position="46"/>
    </location>
</feature>
<keyword evidence="4 7" id="KW-0812">Transmembrane</keyword>
<accession>A0A2S6H1X9</accession>
<dbReference type="InterPro" id="IPR045621">
    <property type="entry name" value="BPD_transp_1_N"/>
</dbReference>
<comment type="similarity">
    <text evidence="7">Belongs to the binding-protein-dependent transport system permease family.</text>
</comment>
<proteinExistence type="inferred from homology"/>
<dbReference type="GO" id="GO:0005886">
    <property type="term" value="C:plasma membrane"/>
    <property type="evidence" value="ECO:0007669"/>
    <property type="project" value="UniProtKB-SubCell"/>
</dbReference>
<evidence type="ECO:0000256" key="6">
    <source>
        <dbReference type="ARBA" id="ARBA00023136"/>
    </source>
</evidence>
<evidence type="ECO:0000313" key="9">
    <source>
        <dbReference type="EMBL" id="PPK71416.1"/>
    </source>
</evidence>
<dbReference type="PANTHER" id="PTHR43163">
    <property type="entry name" value="DIPEPTIDE TRANSPORT SYSTEM PERMEASE PROTEIN DPPB-RELATED"/>
    <property type="match status" value="1"/>
</dbReference>
<feature type="transmembrane region" description="Helical" evidence="7">
    <location>
        <begin position="246"/>
        <end position="272"/>
    </location>
</feature>
<organism evidence="9 10">
    <name type="scientific">Actinokineospora auranticolor</name>
    <dbReference type="NCBI Taxonomy" id="155976"/>
    <lineage>
        <taxon>Bacteria</taxon>
        <taxon>Bacillati</taxon>
        <taxon>Actinomycetota</taxon>
        <taxon>Actinomycetes</taxon>
        <taxon>Pseudonocardiales</taxon>
        <taxon>Pseudonocardiaceae</taxon>
        <taxon>Actinokineospora</taxon>
    </lineage>
</organism>